<dbReference type="Gene3D" id="3.90.79.10">
    <property type="entry name" value="Nucleoside Triphosphate Pyrophosphohydrolase"/>
    <property type="match status" value="1"/>
</dbReference>
<dbReference type="PANTHER" id="PTHR43046:SF14">
    <property type="entry name" value="MUTT_NUDIX FAMILY PROTEIN"/>
    <property type="match status" value="1"/>
</dbReference>
<evidence type="ECO:0000256" key="2">
    <source>
        <dbReference type="ARBA" id="ARBA00022801"/>
    </source>
</evidence>
<keyword evidence="2" id="KW-0378">Hydrolase</keyword>
<evidence type="ECO:0000259" key="3">
    <source>
        <dbReference type="PROSITE" id="PS51462"/>
    </source>
</evidence>
<dbReference type="PROSITE" id="PS00893">
    <property type="entry name" value="NUDIX_BOX"/>
    <property type="match status" value="1"/>
</dbReference>
<dbReference type="InterPro" id="IPR015797">
    <property type="entry name" value="NUDIX_hydrolase-like_dom_sf"/>
</dbReference>
<dbReference type="EMBL" id="MEUW01000013">
    <property type="protein sequence ID" value="OGC44680.1"/>
    <property type="molecule type" value="Genomic_DNA"/>
</dbReference>
<accession>A0A1F4UIP9</accession>
<proteinExistence type="predicted"/>
<organism evidence="4 5">
    <name type="scientific">candidate division WWE3 bacterium RBG_19FT_COMBO_53_11</name>
    <dbReference type="NCBI Taxonomy" id="1802613"/>
    <lineage>
        <taxon>Bacteria</taxon>
        <taxon>Katanobacteria</taxon>
    </lineage>
</organism>
<evidence type="ECO:0000313" key="5">
    <source>
        <dbReference type="Proteomes" id="UP000176583"/>
    </source>
</evidence>
<dbReference type="Pfam" id="PF00293">
    <property type="entry name" value="NUDIX"/>
    <property type="match status" value="1"/>
</dbReference>
<evidence type="ECO:0000256" key="1">
    <source>
        <dbReference type="ARBA" id="ARBA00001946"/>
    </source>
</evidence>
<feature type="domain" description="Nudix hydrolase" evidence="3">
    <location>
        <begin position="3"/>
        <end position="136"/>
    </location>
</feature>
<dbReference type="PROSITE" id="PS51462">
    <property type="entry name" value="NUDIX"/>
    <property type="match status" value="1"/>
</dbReference>
<dbReference type="STRING" id="1802613.A2V54_00835"/>
<protein>
    <recommendedName>
        <fullName evidence="3">Nudix hydrolase domain-containing protein</fullName>
    </recommendedName>
</protein>
<comment type="caution">
    <text evidence="4">The sequence shown here is derived from an EMBL/GenBank/DDBJ whole genome shotgun (WGS) entry which is preliminary data.</text>
</comment>
<dbReference type="InterPro" id="IPR020084">
    <property type="entry name" value="NUDIX_hydrolase_CS"/>
</dbReference>
<name>A0A1F4UIP9_UNCKA</name>
<dbReference type="AlphaFoldDB" id="A0A1F4UIP9"/>
<dbReference type="Proteomes" id="UP000176583">
    <property type="component" value="Unassembled WGS sequence"/>
</dbReference>
<dbReference type="GO" id="GO:0016787">
    <property type="term" value="F:hydrolase activity"/>
    <property type="evidence" value="ECO:0007669"/>
    <property type="project" value="UniProtKB-KW"/>
</dbReference>
<dbReference type="InterPro" id="IPR000086">
    <property type="entry name" value="NUDIX_hydrolase_dom"/>
</dbReference>
<reference evidence="4 5" key="1">
    <citation type="journal article" date="2016" name="Nat. Commun.">
        <title>Thousands of microbial genomes shed light on interconnected biogeochemical processes in an aquifer system.</title>
        <authorList>
            <person name="Anantharaman K."/>
            <person name="Brown C.T."/>
            <person name="Hug L.A."/>
            <person name="Sharon I."/>
            <person name="Castelle C.J."/>
            <person name="Probst A.J."/>
            <person name="Thomas B.C."/>
            <person name="Singh A."/>
            <person name="Wilkins M.J."/>
            <person name="Karaoz U."/>
            <person name="Brodie E.L."/>
            <person name="Williams K.H."/>
            <person name="Hubbard S.S."/>
            <person name="Banfield J.F."/>
        </authorList>
    </citation>
    <scope>NUCLEOTIDE SEQUENCE [LARGE SCALE GENOMIC DNA]</scope>
</reference>
<evidence type="ECO:0000313" key="4">
    <source>
        <dbReference type="EMBL" id="OGC44680.1"/>
    </source>
</evidence>
<dbReference type="SUPFAM" id="SSF55811">
    <property type="entry name" value="Nudix"/>
    <property type="match status" value="1"/>
</dbReference>
<sequence>MTGNKPGARVVLKRDGKILLVKRSPKSNHEPGKWEIPGGVVEFLEEILPALKREVREETGIVIYPSRTSSLTVVEDSQQGYIDHVFLCTRFRRIFSSAKEVDLSKEHRLYRWATVEEALDMELTAITQAVMEFLLE</sequence>
<dbReference type="PANTHER" id="PTHR43046">
    <property type="entry name" value="GDP-MANNOSE MANNOSYL HYDROLASE"/>
    <property type="match status" value="1"/>
</dbReference>
<comment type="cofactor">
    <cofactor evidence="1">
        <name>Mg(2+)</name>
        <dbReference type="ChEBI" id="CHEBI:18420"/>
    </cofactor>
</comment>
<gene>
    <name evidence="4" type="ORF">A2V54_00835</name>
</gene>